<dbReference type="AlphaFoldDB" id="A0A814MI34"/>
<gene>
    <name evidence="6" type="ORF">EDS130_LOCUS33947</name>
    <name evidence="5" type="ORF">XAT740_LOCUS17253</name>
</gene>
<organism evidence="5 7">
    <name type="scientific">Adineta ricciae</name>
    <name type="common">Rotifer</name>
    <dbReference type="NCBI Taxonomy" id="249248"/>
    <lineage>
        <taxon>Eukaryota</taxon>
        <taxon>Metazoa</taxon>
        <taxon>Spiralia</taxon>
        <taxon>Gnathifera</taxon>
        <taxon>Rotifera</taxon>
        <taxon>Eurotatoria</taxon>
        <taxon>Bdelloidea</taxon>
        <taxon>Adinetida</taxon>
        <taxon>Adinetidae</taxon>
        <taxon>Adineta</taxon>
    </lineage>
</organism>
<dbReference type="OrthoDB" id="5835829at2759"/>
<dbReference type="EC" id="2.4.1.17" evidence="4"/>
<dbReference type="GO" id="GO:0035251">
    <property type="term" value="F:UDP-glucosyltransferase activity"/>
    <property type="evidence" value="ECO:0007669"/>
    <property type="project" value="TreeGrafter"/>
</dbReference>
<keyword evidence="3" id="KW-0328">Glycosyltransferase</keyword>
<dbReference type="EMBL" id="CAJNOR010001121">
    <property type="protein sequence ID" value="CAF1079676.1"/>
    <property type="molecule type" value="Genomic_DNA"/>
</dbReference>
<evidence type="ECO:0000313" key="7">
    <source>
        <dbReference type="Proteomes" id="UP000663828"/>
    </source>
</evidence>
<dbReference type="EMBL" id="CAJNOJ010000277">
    <property type="protein sequence ID" value="CAF1363297.1"/>
    <property type="molecule type" value="Genomic_DNA"/>
</dbReference>
<evidence type="ECO:0000313" key="5">
    <source>
        <dbReference type="EMBL" id="CAF1079676.1"/>
    </source>
</evidence>
<accession>A0A814MI34</accession>
<dbReference type="GO" id="GO:0015020">
    <property type="term" value="F:glucuronosyltransferase activity"/>
    <property type="evidence" value="ECO:0007669"/>
    <property type="project" value="UniProtKB-EC"/>
</dbReference>
<dbReference type="Gene3D" id="3.40.50.2000">
    <property type="entry name" value="Glycogen Phosphorylase B"/>
    <property type="match status" value="2"/>
</dbReference>
<dbReference type="PANTHER" id="PTHR48047">
    <property type="entry name" value="GLYCOSYLTRANSFERASE"/>
    <property type="match status" value="1"/>
</dbReference>
<evidence type="ECO:0000313" key="6">
    <source>
        <dbReference type="EMBL" id="CAF1363297.1"/>
    </source>
</evidence>
<dbReference type="InterPro" id="IPR002213">
    <property type="entry name" value="UDP_glucos_trans"/>
</dbReference>
<reference evidence="5" key="1">
    <citation type="submission" date="2021-02" db="EMBL/GenBank/DDBJ databases">
        <authorList>
            <person name="Nowell W R."/>
        </authorList>
    </citation>
    <scope>NUCLEOTIDE SEQUENCE</scope>
</reference>
<dbReference type="CDD" id="cd03784">
    <property type="entry name" value="GT1_Gtf-like"/>
    <property type="match status" value="1"/>
</dbReference>
<comment type="subcellular location">
    <subcellularLocation>
        <location evidence="4">Membrane</location>
        <topology evidence="4">Single-pass membrane protein</topology>
    </subcellularLocation>
</comment>
<dbReference type="SUPFAM" id="SSF53756">
    <property type="entry name" value="UDP-Glycosyltransferase/glycogen phosphorylase"/>
    <property type="match status" value="1"/>
</dbReference>
<dbReference type="Pfam" id="PF00201">
    <property type="entry name" value="UDPGT"/>
    <property type="match status" value="1"/>
</dbReference>
<name>A0A814MI34_ADIRI</name>
<dbReference type="InterPro" id="IPR035595">
    <property type="entry name" value="UDP_glycos_trans_CS"/>
</dbReference>
<comment type="caution">
    <text evidence="5">The sequence shown here is derived from an EMBL/GenBank/DDBJ whole genome shotgun (WGS) entry which is preliminary data.</text>
</comment>
<keyword evidence="2 3" id="KW-0808">Transferase</keyword>
<comment type="similarity">
    <text evidence="1 3">Belongs to the UDP-glycosyltransferase family.</text>
</comment>
<proteinExistence type="inferred from homology"/>
<sequence length="427" mass="48805">MQTTQLNERNGHVVIVSIPRFGHVIPMLDLAKHLSSGCDVTFVVSQSILDKIKEMGLISHENTTDRLEFIGLLDSRNDESKTSKLDDDIDRMNVSLTELFSTISVTSSSSLLFTRPITRPVHMIISDIFNPVPLRIAHERHIRTQIFMPCNFENLSRYIKIFLGELVVPMSQLFVANFLEAFTFADGIICNSIAQLEKHAVDRYRQQSVIRSDLPIQFVAPLFPEIDNIQKNDTTIRVEEWLDAQWQKSNGSPSVIYIAFGSIVSLTREKIAEINHSVASHPYIWSLKSDDHKYLLPSTNDDVHLVLDWLPQRLVLSHPAVKLFISHGGWNSVLESMSAGKPMLILPMFGDQFLNGQRVNYEFGTGRVIQDTNSNGEMNQYLQELFDPFASFQEKAREMQMIVQHAREHPSQEDLNEIVNMIRRKEN</sequence>
<evidence type="ECO:0000256" key="4">
    <source>
        <dbReference type="RuleBase" id="RU362059"/>
    </source>
</evidence>
<evidence type="ECO:0000256" key="2">
    <source>
        <dbReference type="ARBA" id="ARBA00022679"/>
    </source>
</evidence>
<evidence type="ECO:0000256" key="3">
    <source>
        <dbReference type="RuleBase" id="RU003718"/>
    </source>
</evidence>
<dbReference type="PROSITE" id="PS00375">
    <property type="entry name" value="UDPGT"/>
    <property type="match status" value="1"/>
</dbReference>
<dbReference type="GO" id="GO:0016020">
    <property type="term" value="C:membrane"/>
    <property type="evidence" value="ECO:0007669"/>
    <property type="project" value="UniProtKB-SubCell"/>
</dbReference>
<comment type="catalytic activity">
    <reaction evidence="4">
        <text>glucuronate acceptor + UDP-alpha-D-glucuronate = acceptor beta-D-glucuronoside + UDP + H(+)</text>
        <dbReference type="Rhea" id="RHEA:21032"/>
        <dbReference type="ChEBI" id="CHEBI:15378"/>
        <dbReference type="ChEBI" id="CHEBI:58052"/>
        <dbReference type="ChEBI" id="CHEBI:58223"/>
        <dbReference type="ChEBI" id="CHEBI:132367"/>
        <dbReference type="ChEBI" id="CHEBI:132368"/>
        <dbReference type="EC" id="2.4.1.17"/>
    </reaction>
</comment>
<dbReference type="Proteomes" id="UP000663852">
    <property type="component" value="Unassembled WGS sequence"/>
</dbReference>
<evidence type="ECO:0000256" key="1">
    <source>
        <dbReference type="ARBA" id="ARBA00009995"/>
    </source>
</evidence>
<dbReference type="Proteomes" id="UP000663828">
    <property type="component" value="Unassembled WGS sequence"/>
</dbReference>
<protein>
    <recommendedName>
        <fullName evidence="4">UDP-glucuronosyltransferase</fullName>
        <ecNumber evidence="4">2.4.1.17</ecNumber>
    </recommendedName>
</protein>
<keyword evidence="7" id="KW-1185">Reference proteome</keyword>